<evidence type="ECO:0000313" key="4">
    <source>
        <dbReference type="Proteomes" id="UP000037035"/>
    </source>
</evidence>
<protein>
    <submittedName>
        <fullName evidence="3">Putative signal peptide protein</fullName>
    </submittedName>
</protein>
<sequence>MKGVSDEAFWTHLLYFLWHLLYKCCQLATMQRQAGILNITASINSTCEKPRVSHCNHSHRNLLTNSALNTIGLLAALIVPSTKKIANIIKEKAENKKIKKTFFFYSLFATLHAPNPHFHILLKKVLRKFRKTQKMSYFYSVYCGIMKLTTKNCWLGTVLEQNNHKYRNITKKHNTTHKFEKHSNTKCRHIETFQCGSRQLEAPKQFNNTEQEYQNTDQRYKTDWTQRLQTRLKRLFPPLLAFTQLIPDSSLLTYSSELYTFICHNSPSNTLFYPLILFSARITLAGIIIYHNFCYSLFFIIPSSLENNCSTGPGLPIAQFLAPENTLNTPSCRPLCVFLFFLTPGDYFWHYQGSAINHFFFWNVSTIIWNVYLKRSRKQSDVSLKALLNSCVS</sequence>
<feature type="chain" id="PRO_5005567377" evidence="2">
    <location>
        <begin position="28"/>
        <end position="393"/>
    </location>
</feature>
<keyword evidence="1" id="KW-0472">Membrane</keyword>
<comment type="caution">
    <text evidence="3">The sequence shown here is derived from an EMBL/GenBank/DDBJ whole genome shotgun (WGS) entry which is preliminary data.</text>
</comment>
<evidence type="ECO:0000256" key="2">
    <source>
        <dbReference type="SAM" id="SignalP"/>
    </source>
</evidence>
<keyword evidence="1" id="KW-1133">Transmembrane helix</keyword>
<dbReference type="Proteomes" id="UP000037035">
    <property type="component" value="Unassembled WGS sequence"/>
</dbReference>
<keyword evidence="2" id="KW-0732">Signal</keyword>
<proteinExistence type="predicted"/>
<name>A0A0L6UC19_9BASI</name>
<reference evidence="3 4" key="1">
    <citation type="submission" date="2015-08" db="EMBL/GenBank/DDBJ databases">
        <title>Next Generation Sequencing and Analysis of the Genome of Puccinia sorghi L Schw, the Causal Agent of Maize Common Rust.</title>
        <authorList>
            <person name="Rochi L."/>
            <person name="Burguener G."/>
            <person name="Darino M."/>
            <person name="Turjanski A."/>
            <person name="Kreff E."/>
            <person name="Dieguez M.J."/>
            <person name="Sacco F."/>
        </authorList>
    </citation>
    <scope>NUCLEOTIDE SEQUENCE [LARGE SCALE GENOMIC DNA]</scope>
    <source>
        <strain evidence="3 4">RO10H11247</strain>
    </source>
</reference>
<dbReference type="VEuPathDB" id="FungiDB:VP01_753g1"/>
<evidence type="ECO:0000313" key="3">
    <source>
        <dbReference type="EMBL" id="KNZ46114.1"/>
    </source>
</evidence>
<dbReference type="EMBL" id="LAVV01012983">
    <property type="protein sequence ID" value="KNZ46114.1"/>
    <property type="molecule type" value="Genomic_DNA"/>
</dbReference>
<keyword evidence="4" id="KW-1185">Reference proteome</keyword>
<feature type="transmembrane region" description="Helical" evidence="1">
    <location>
        <begin position="271"/>
        <end position="290"/>
    </location>
</feature>
<evidence type="ECO:0000256" key="1">
    <source>
        <dbReference type="SAM" id="Phobius"/>
    </source>
</evidence>
<accession>A0A0L6UC19</accession>
<dbReference type="AlphaFoldDB" id="A0A0L6UC19"/>
<feature type="transmembrane region" description="Helical" evidence="1">
    <location>
        <begin position="355"/>
        <end position="373"/>
    </location>
</feature>
<organism evidence="3 4">
    <name type="scientific">Puccinia sorghi</name>
    <dbReference type="NCBI Taxonomy" id="27349"/>
    <lineage>
        <taxon>Eukaryota</taxon>
        <taxon>Fungi</taxon>
        <taxon>Dikarya</taxon>
        <taxon>Basidiomycota</taxon>
        <taxon>Pucciniomycotina</taxon>
        <taxon>Pucciniomycetes</taxon>
        <taxon>Pucciniales</taxon>
        <taxon>Pucciniaceae</taxon>
        <taxon>Puccinia</taxon>
    </lineage>
</organism>
<keyword evidence="1" id="KW-0812">Transmembrane</keyword>
<gene>
    <name evidence="3" type="ORF">VP01_753g1</name>
</gene>
<feature type="signal peptide" evidence="2">
    <location>
        <begin position="1"/>
        <end position="27"/>
    </location>
</feature>